<keyword evidence="7" id="KW-1185">Reference proteome</keyword>
<evidence type="ECO:0008006" key="8">
    <source>
        <dbReference type="Google" id="ProtNLM"/>
    </source>
</evidence>
<dbReference type="GO" id="GO:0043001">
    <property type="term" value="P:Golgi to plasma membrane protein transport"/>
    <property type="evidence" value="ECO:0007669"/>
    <property type="project" value="TreeGrafter"/>
</dbReference>
<evidence type="ECO:0000256" key="3">
    <source>
        <dbReference type="ARBA" id="ARBA00022777"/>
    </source>
</evidence>
<feature type="compositionally biased region" description="Polar residues" evidence="5">
    <location>
        <begin position="597"/>
        <end position="608"/>
    </location>
</feature>
<comment type="similarity">
    <text evidence="1">Belongs to the inositol phosphokinase (IPK) family.</text>
</comment>
<dbReference type="Pfam" id="PF03676">
    <property type="entry name" value="PHAF1"/>
    <property type="match status" value="1"/>
</dbReference>
<dbReference type="EMBL" id="JAEPRE010000163">
    <property type="protein sequence ID" value="KAG2231178.1"/>
    <property type="molecule type" value="Genomic_DNA"/>
</dbReference>
<comment type="caution">
    <text evidence="6">The sequence shown here is derived from an EMBL/GenBank/DDBJ whole genome shotgun (WGS) entry which is preliminary data.</text>
</comment>
<dbReference type="Pfam" id="PF03770">
    <property type="entry name" value="IPK"/>
    <property type="match status" value="1"/>
</dbReference>
<keyword evidence="3" id="KW-0418">Kinase</keyword>
<evidence type="ECO:0000313" key="6">
    <source>
        <dbReference type="EMBL" id="KAG2231178.1"/>
    </source>
</evidence>
<dbReference type="GO" id="GO:0016301">
    <property type="term" value="F:kinase activity"/>
    <property type="evidence" value="ECO:0007669"/>
    <property type="project" value="UniProtKB-KW"/>
</dbReference>
<dbReference type="GO" id="GO:0032958">
    <property type="term" value="P:inositol phosphate biosynthetic process"/>
    <property type="evidence" value="ECO:0007669"/>
    <property type="project" value="InterPro"/>
</dbReference>
<evidence type="ECO:0000256" key="2">
    <source>
        <dbReference type="ARBA" id="ARBA00022679"/>
    </source>
</evidence>
<dbReference type="InterPro" id="IPR005522">
    <property type="entry name" value="IPK"/>
</dbReference>
<evidence type="ECO:0000313" key="7">
    <source>
        <dbReference type="Proteomes" id="UP000613177"/>
    </source>
</evidence>
<accession>A0A8H7SND3</accession>
<dbReference type="Gene3D" id="3.30.470.160">
    <property type="entry name" value="Inositol polyphosphate kinase"/>
    <property type="match status" value="1"/>
</dbReference>
<proteinExistence type="inferred from homology"/>
<dbReference type="InterPro" id="IPR005373">
    <property type="entry name" value="PHAF1"/>
</dbReference>
<evidence type="ECO:0000256" key="1">
    <source>
        <dbReference type="ARBA" id="ARBA00007374"/>
    </source>
</evidence>
<evidence type="ECO:0000256" key="5">
    <source>
        <dbReference type="SAM" id="MobiDB-lite"/>
    </source>
</evidence>
<sequence>MTTAISEIPKHQRSKKIELIIVPGRSLGPFRLGSSLWDILHFLADRPQFFPSVELKYSQQDPSQYDFIIALPSNGIHLRCDGFLQRLKSVECYDPTKVKLVYQNNDVSSSRTIPTFLLIYKSFGPTYPGEFDANQSIYTLKYPGLSFTFPIPTRHQNLYKSSSDLPLEFPDGTTPIASKVILYSNSNTWQQAAVPPLPKVIAEHNANTSTKYGKLGKREAETVVVKPTEGITLHFPVHGNTETDKSTNTYPTIVNSSVSIQLNKTSAQDILADLGKPSRIFYKEEDKMKIHSVNDNDNLLYKPTHPIESKPDVLDPLLVQPTDYFFNYFHLGMDILLDGGLHVCKKIVLHGNVPGHFDFQRYKRYKVKKDKSLLVDVEDENENMITGDMKITEMQEHIPWETSNAIKENAPNGGQQKPVILTRGSSEQNPFGSTYLTGYDEGVVMEVMKNGHVPTIYLGVLNVTYHQKNLHLLPEVIFEKNEKLLDDWKSIYNVDDITPSSDILEKDFQQWSPNADECNMRFKAFRKRVLREVLSPSALKERIQLVHDWNKENDCSMTIMSKRPSIITCTTSAPQSPRLLAAFNKNKKTVTDPLPSFNHNNSSVSSARWQPRKVPNNPWSQQVYEKDRQRLLQLEKSEVVKQFILLEDLTDEVQYPCVLDLKMGTRQHGVYASEAKVESQTKKCQASTSAALGVRICGMQVYQGEECLFYDKYSGRQLTPTTFKSTLEKYFYHKQQLSQIPVLLRKLSRLSKIITCLEGYRFYGSSLLIIYDASGKSNKIDVRMIDFAKTLTPDQDTTEFTCHPKRPTEPDHGYLLGLNSLIHCFKNIYNEHLDELEL</sequence>
<dbReference type="InterPro" id="IPR039156">
    <property type="entry name" value="PHAF1/BROMI"/>
</dbReference>
<reference evidence="6" key="1">
    <citation type="submission" date="2021-01" db="EMBL/GenBank/DDBJ databases">
        <title>Metabolic potential, ecology and presence of endohyphal bacteria is reflected in genomic diversity of Mucoromycotina.</title>
        <authorList>
            <person name="Muszewska A."/>
            <person name="Okrasinska A."/>
            <person name="Steczkiewicz K."/>
            <person name="Drgas O."/>
            <person name="Orlowska M."/>
            <person name="Perlinska-Lenart U."/>
            <person name="Aleksandrzak-Piekarczyk T."/>
            <person name="Szatraj K."/>
            <person name="Zielenkiewicz U."/>
            <person name="Pilsyk S."/>
            <person name="Malc E."/>
            <person name="Mieczkowski P."/>
            <person name="Kruszewska J.S."/>
            <person name="Biernat P."/>
            <person name="Pawlowska J."/>
        </authorList>
    </citation>
    <scope>NUCLEOTIDE SEQUENCE</scope>
    <source>
        <strain evidence="6">WA0000018081</strain>
    </source>
</reference>
<dbReference type="GO" id="GO:0005802">
    <property type="term" value="C:trans-Golgi network"/>
    <property type="evidence" value="ECO:0007669"/>
    <property type="project" value="TreeGrafter"/>
</dbReference>
<organism evidence="6 7">
    <name type="scientific">Thamnidium elegans</name>
    <dbReference type="NCBI Taxonomy" id="101142"/>
    <lineage>
        <taxon>Eukaryota</taxon>
        <taxon>Fungi</taxon>
        <taxon>Fungi incertae sedis</taxon>
        <taxon>Mucoromycota</taxon>
        <taxon>Mucoromycotina</taxon>
        <taxon>Mucoromycetes</taxon>
        <taxon>Mucorales</taxon>
        <taxon>Mucorineae</taxon>
        <taxon>Mucoraceae</taxon>
        <taxon>Thamnidium</taxon>
    </lineage>
</organism>
<comment type="similarity">
    <text evidence="4">Belongs to the PHAF1 family.</text>
</comment>
<protein>
    <recommendedName>
        <fullName evidence="8">Kinase</fullName>
    </recommendedName>
</protein>
<dbReference type="SUPFAM" id="SSF56104">
    <property type="entry name" value="SAICAR synthase-like"/>
    <property type="match status" value="1"/>
</dbReference>
<dbReference type="AlphaFoldDB" id="A0A8H7SND3"/>
<gene>
    <name evidence="6" type="ORF">INT48_004365</name>
</gene>
<dbReference type="Proteomes" id="UP000613177">
    <property type="component" value="Unassembled WGS sequence"/>
</dbReference>
<dbReference type="InterPro" id="IPR038286">
    <property type="entry name" value="IPK_sf"/>
</dbReference>
<evidence type="ECO:0000256" key="4">
    <source>
        <dbReference type="ARBA" id="ARBA00024339"/>
    </source>
</evidence>
<feature type="region of interest" description="Disordered" evidence="5">
    <location>
        <begin position="591"/>
        <end position="618"/>
    </location>
</feature>
<dbReference type="PANTHER" id="PTHR13465">
    <property type="entry name" value="UPF0183 PROTEIN"/>
    <property type="match status" value="1"/>
</dbReference>
<dbReference type="PANTHER" id="PTHR13465:SF2">
    <property type="entry name" value="PHAGOSOME ASSEMBLY FACTOR 1"/>
    <property type="match status" value="1"/>
</dbReference>
<name>A0A8H7SND3_9FUNG</name>
<keyword evidence="2" id="KW-0808">Transferase</keyword>